<comment type="subcellular location">
    <subcellularLocation>
        <location evidence="1 12 13">Cytoplasm</location>
    </subcellularLocation>
</comment>
<evidence type="ECO:0000259" key="17">
    <source>
        <dbReference type="PROSITE" id="PS51194"/>
    </source>
</evidence>
<dbReference type="RefSeq" id="WP_278013549.1">
    <property type="nucleotide sequence ID" value="NZ_CP121208.1"/>
</dbReference>
<feature type="domain" description="Helicase C-terminal" evidence="17">
    <location>
        <begin position="438"/>
        <end position="604"/>
    </location>
</feature>
<dbReference type="InterPro" id="IPR004807">
    <property type="entry name" value="UvrB"/>
</dbReference>
<feature type="binding site" evidence="12">
    <location>
        <begin position="48"/>
        <end position="55"/>
    </location>
    <ligand>
        <name>ATP</name>
        <dbReference type="ChEBI" id="CHEBI:30616"/>
    </ligand>
</feature>
<dbReference type="InterPro" id="IPR024759">
    <property type="entry name" value="UvrB_YAD/RRR_dom"/>
</dbReference>
<dbReference type="SMART" id="SM00487">
    <property type="entry name" value="DEXDc"/>
    <property type="match status" value="1"/>
</dbReference>
<dbReference type="Pfam" id="PF17757">
    <property type="entry name" value="UvrB_inter"/>
    <property type="match status" value="1"/>
</dbReference>
<dbReference type="PROSITE" id="PS51194">
    <property type="entry name" value="HELICASE_CTER"/>
    <property type="match status" value="1"/>
</dbReference>
<evidence type="ECO:0000256" key="11">
    <source>
        <dbReference type="ARBA" id="ARBA00029504"/>
    </source>
</evidence>
<comment type="subunit">
    <text evidence="10 12 13">Forms a heterotetramer with UvrA during the search for lesions. Interacts with UvrC in an incision complex.</text>
</comment>
<keyword evidence="8 12" id="KW-0267">Excision nuclease</keyword>
<comment type="similarity">
    <text evidence="2 12 13">Belongs to the UvrB family.</text>
</comment>
<dbReference type="InterPro" id="IPR041471">
    <property type="entry name" value="UvrB_inter"/>
</dbReference>
<dbReference type="InterPro" id="IPR027417">
    <property type="entry name" value="P-loop_NTPase"/>
</dbReference>
<dbReference type="SMART" id="SM00490">
    <property type="entry name" value="HELICc"/>
    <property type="match status" value="1"/>
</dbReference>
<evidence type="ECO:0000256" key="10">
    <source>
        <dbReference type="ARBA" id="ARBA00026033"/>
    </source>
</evidence>
<dbReference type="NCBIfam" id="TIGR00631">
    <property type="entry name" value="uvrb"/>
    <property type="match status" value="1"/>
</dbReference>
<feature type="domain" description="Helicase ATP-binding" evidence="16">
    <location>
        <begin position="35"/>
        <end position="192"/>
    </location>
</feature>
<proteinExistence type="inferred from homology"/>
<dbReference type="Proteomes" id="UP001215216">
    <property type="component" value="Chromosome"/>
</dbReference>
<keyword evidence="4 12" id="KW-0547">Nucleotide-binding</keyword>
<dbReference type="NCBIfam" id="NF003673">
    <property type="entry name" value="PRK05298.1"/>
    <property type="match status" value="1"/>
</dbReference>
<feature type="short sequence motif" description="Beta-hairpin" evidence="12">
    <location>
        <begin position="101"/>
        <end position="124"/>
    </location>
</feature>
<keyword evidence="5 12" id="KW-0227">DNA damage</keyword>
<evidence type="ECO:0000256" key="7">
    <source>
        <dbReference type="ARBA" id="ARBA00022840"/>
    </source>
</evidence>
<feature type="domain" description="UVR" evidence="15">
    <location>
        <begin position="639"/>
        <end position="674"/>
    </location>
</feature>
<evidence type="ECO:0000313" key="19">
    <source>
        <dbReference type="Proteomes" id="UP001215216"/>
    </source>
</evidence>
<evidence type="ECO:0000259" key="16">
    <source>
        <dbReference type="PROSITE" id="PS51192"/>
    </source>
</evidence>
<feature type="coiled-coil region" evidence="14">
    <location>
        <begin position="654"/>
        <end position="681"/>
    </location>
</feature>
<name>A0ABY8G093_9ACTO</name>
<dbReference type="PANTHER" id="PTHR24029">
    <property type="entry name" value="UVRABC SYSTEM PROTEIN B"/>
    <property type="match status" value="1"/>
</dbReference>
<evidence type="ECO:0000313" key="18">
    <source>
        <dbReference type="EMBL" id="WFM84154.1"/>
    </source>
</evidence>
<dbReference type="InterPro" id="IPR036876">
    <property type="entry name" value="UVR_dom_sf"/>
</dbReference>
<evidence type="ECO:0000256" key="9">
    <source>
        <dbReference type="ARBA" id="ARBA00023204"/>
    </source>
</evidence>
<keyword evidence="19" id="KW-1185">Reference proteome</keyword>
<accession>A0ABY8G093</accession>
<organism evidence="18 19">
    <name type="scientific">Arcanobacterium canis</name>
    <dbReference type="NCBI Taxonomy" id="999183"/>
    <lineage>
        <taxon>Bacteria</taxon>
        <taxon>Bacillati</taxon>
        <taxon>Actinomycetota</taxon>
        <taxon>Actinomycetes</taxon>
        <taxon>Actinomycetales</taxon>
        <taxon>Actinomycetaceae</taxon>
        <taxon>Arcanobacterium</taxon>
    </lineage>
</organism>
<dbReference type="SUPFAM" id="SSF52540">
    <property type="entry name" value="P-loop containing nucleoside triphosphate hydrolases"/>
    <property type="match status" value="2"/>
</dbReference>
<dbReference type="PROSITE" id="PS50151">
    <property type="entry name" value="UVR"/>
    <property type="match status" value="1"/>
</dbReference>
<dbReference type="InterPro" id="IPR006935">
    <property type="entry name" value="Helicase/UvrB_N"/>
</dbReference>
<dbReference type="EMBL" id="CP121208">
    <property type="protein sequence ID" value="WFM84154.1"/>
    <property type="molecule type" value="Genomic_DNA"/>
</dbReference>
<comment type="domain">
    <text evidence="12">The beta-hairpin motif is involved in DNA binding.</text>
</comment>
<dbReference type="GO" id="GO:0016787">
    <property type="term" value="F:hydrolase activity"/>
    <property type="evidence" value="ECO:0007669"/>
    <property type="project" value="UniProtKB-KW"/>
</dbReference>
<gene>
    <name evidence="12 18" type="primary">uvrB</name>
    <name evidence="18" type="ORF">P7079_04060</name>
</gene>
<keyword evidence="9 12" id="KW-0234">DNA repair</keyword>
<reference evidence="18 19" key="1">
    <citation type="submission" date="2023-03" db="EMBL/GenBank/DDBJ databases">
        <title>Complete genome of Arcanobacterium canis strain DSM 25104 isolated in 2010 from a canine otitis externa in Germany.</title>
        <authorList>
            <person name="Borowiak M."/>
            <person name="Kreitlow A."/>
            <person name="Malorny B."/>
            <person name="Laemmler C."/>
            <person name="Prenger-Berninghoff E."/>
            <person name="Ploetz M."/>
            <person name="Abdulmawjood A."/>
        </authorList>
    </citation>
    <scope>NUCLEOTIDE SEQUENCE [LARGE SCALE GENOMIC DNA]</scope>
    <source>
        <strain evidence="18 19">DSM 25104</strain>
    </source>
</reference>
<dbReference type="PROSITE" id="PS51192">
    <property type="entry name" value="HELICASE_ATP_BIND_1"/>
    <property type="match status" value="1"/>
</dbReference>
<comment type="function">
    <text evidence="12">The UvrABC repair system catalyzes the recognition and processing of DNA lesions. A damage recognition complex composed of 2 UvrA and 2 UvrB subunits scans DNA for abnormalities. Upon binding of the UvrA(2)B(2) complex to a putative damaged site, the DNA wraps around one UvrB monomer. DNA wrap is dependent on ATP binding by UvrB and probably causes local melting of the DNA helix, facilitating insertion of UvrB beta-hairpin between the DNA strands. Then UvrB probes one DNA strand for the presence of a lesion. If a lesion is found the UvrA subunits dissociate and the UvrB-DNA preincision complex is formed. This complex is subsequently bound by UvrC and the second UvrB is released. If no lesion is found, the DNA wraps around the other UvrB subunit that will check the other stand for damage.</text>
</comment>
<dbReference type="SUPFAM" id="SSF46600">
    <property type="entry name" value="C-terminal UvrC-binding domain of UvrB"/>
    <property type="match status" value="1"/>
</dbReference>
<dbReference type="CDD" id="cd17916">
    <property type="entry name" value="DEXHc_UvrB"/>
    <property type="match status" value="1"/>
</dbReference>
<dbReference type="Gene3D" id="3.40.50.300">
    <property type="entry name" value="P-loop containing nucleotide triphosphate hydrolases"/>
    <property type="match status" value="3"/>
</dbReference>
<keyword evidence="18" id="KW-0378">Hydrolase</keyword>
<evidence type="ECO:0000256" key="8">
    <source>
        <dbReference type="ARBA" id="ARBA00022881"/>
    </source>
</evidence>
<dbReference type="PANTHER" id="PTHR24029:SF0">
    <property type="entry name" value="UVRABC SYSTEM PROTEIN B"/>
    <property type="match status" value="1"/>
</dbReference>
<dbReference type="Gene3D" id="4.10.860.10">
    <property type="entry name" value="UVR domain"/>
    <property type="match status" value="1"/>
</dbReference>
<keyword evidence="12 13" id="KW-0742">SOS response</keyword>
<evidence type="ECO:0000259" key="15">
    <source>
        <dbReference type="PROSITE" id="PS50151"/>
    </source>
</evidence>
<dbReference type="Pfam" id="PF04851">
    <property type="entry name" value="ResIII"/>
    <property type="match status" value="1"/>
</dbReference>
<evidence type="ECO:0000256" key="5">
    <source>
        <dbReference type="ARBA" id="ARBA00022763"/>
    </source>
</evidence>
<evidence type="ECO:0000256" key="1">
    <source>
        <dbReference type="ARBA" id="ARBA00004496"/>
    </source>
</evidence>
<dbReference type="Pfam" id="PF02151">
    <property type="entry name" value="UVR"/>
    <property type="match status" value="1"/>
</dbReference>
<evidence type="ECO:0000256" key="14">
    <source>
        <dbReference type="SAM" id="Coils"/>
    </source>
</evidence>
<keyword evidence="7 12" id="KW-0067">ATP-binding</keyword>
<keyword evidence="14" id="KW-0175">Coiled coil</keyword>
<dbReference type="HAMAP" id="MF_00204">
    <property type="entry name" value="UvrB"/>
    <property type="match status" value="1"/>
</dbReference>
<feature type="coiled-coil region" evidence="14">
    <location>
        <begin position="265"/>
        <end position="299"/>
    </location>
</feature>
<keyword evidence="6 12" id="KW-0228">DNA excision</keyword>
<evidence type="ECO:0000256" key="2">
    <source>
        <dbReference type="ARBA" id="ARBA00008533"/>
    </source>
</evidence>
<evidence type="ECO:0000256" key="3">
    <source>
        <dbReference type="ARBA" id="ARBA00022490"/>
    </source>
</evidence>
<dbReference type="CDD" id="cd18790">
    <property type="entry name" value="SF2_C_UvrB"/>
    <property type="match status" value="1"/>
</dbReference>
<keyword evidence="3 12" id="KW-0963">Cytoplasm</keyword>
<dbReference type="Pfam" id="PF00271">
    <property type="entry name" value="Helicase_C"/>
    <property type="match status" value="1"/>
</dbReference>
<sequence>MRPVTDLIRQENPFQVISPYTPSGDQPQAIAELADRINAGEADIVLLGATGTGKSATTAWLIEKIQRPTLILEPNKTLAAQMAAEFRELMPNNAVEYFVSYYDYYQPEAYVPQTDTFIEKDSSINDEVERLRHSATNSLLTRRDTVVVGSVSCIYGLGTPQEYVDRMVRLEVGQELDRDELLKRFVTMQYTRNDMAFTRGTFRVRGDTVEIIPVYEELAIRIEFFGDEIDSISELHPLTGNVIRQTPQAHIFPATHYVAGPERMARAIESIEAELAQRLAQLRDQNKLLEAQRLEMRTTYDLEMMRNIGTCSGIENYSRHIDGRGPGTPPNTLLDYFPQDFVLVIDESHVTVPQIGAMYEGDMSRKRTLVEHGFRLPSAMDNRPLKWEEFLERIGQTVYLSATPGKYEMEKSDGYVEQIIRPTGLVDPEVIVKPTQGQIDDLLEEVRRRTERDERVLVTTLTKKMAEDLTDYLAERGVKVEYLHSDVDTLRRVELLRELRLGKFDVLVGINLLREGLDLPEVSLVAILDADKQGFLRSTTSLIQTIGRAARNVSGQVHMYADSITPNMREAIDETNRRRAKQIAYNTEHGIDPQPLRKKISDVTDMLMREDIDTTELLEGGYRKEKKPTAKKGDGAEIAALVEELTEQMHLAAEQLQFELAARLRDEIEDLKKELRAMRAASA</sequence>
<dbReference type="InterPro" id="IPR001650">
    <property type="entry name" value="Helicase_C-like"/>
</dbReference>
<dbReference type="Pfam" id="PF12344">
    <property type="entry name" value="UvrB"/>
    <property type="match status" value="1"/>
</dbReference>
<dbReference type="InterPro" id="IPR001943">
    <property type="entry name" value="UVR_dom"/>
</dbReference>
<evidence type="ECO:0000256" key="4">
    <source>
        <dbReference type="ARBA" id="ARBA00022741"/>
    </source>
</evidence>
<evidence type="ECO:0000256" key="13">
    <source>
        <dbReference type="RuleBase" id="RU003587"/>
    </source>
</evidence>
<protein>
    <recommendedName>
        <fullName evidence="11 12">UvrABC system protein B</fullName>
        <shortName evidence="12">Protein UvrB</shortName>
    </recommendedName>
    <alternativeName>
        <fullName evidence="12">Excinuclease ABC subunit B</fullName>
    </alternativeName>
</protein>
<evidence type="ECO:0000256" key="6">
    <source>
        <dbReference type="ARBA" id="ARBA00022769"/>
    </source>
</evidence>
<dbReference type="InterPro" id="IPR014001">
    <property type="entry name" value="Helicase_ATP-bd"/>
</dbReference>
<evidence type="ECO:0000256" key="12">
    <source>
        <dbReference type="HAMAP-Rule" id="MF_00204"/>
    </source>
</evidence>